<dbReference type="PANTHER" id="PTHR36423">
    <property type="entry name" value="AFR070WP"/>
    <property type="match status" value="1"/>
</dbReference>
<evidence type="ECO:0000313" key="1">
    <source>
        <dbReference type="EMBL" id="SVC26441.1"/>
    </source>
</evidence>
<name>A0A382KUX3_9ZZZZ</name>
<proteinExistence type="predicted"/>
<organism evidence="1">
    <name type="scientific">marine metagenome</name>
    <dbReference type="NCBI Taxonomy" id="408172"/>
    <lineage>
        <taxon>unclassified sequences</taxon>
        <taxon>metagenomes</taxon>
        <taxon>ecological metagenomes</taxon>
    </lineage>
</organism>
<dbReference type="EMBL" id="UINC01082038">
    <property type="protein sequence ID" value="SVC26441.1"/>
    <property type="molecule type" value="Genomic_DNA"/>
</dbReference>
<dbReference type="InterPro" id="IPR014980">
    <property type="entry name" value="DOPA_dioxygen"/>
</dbReference>
<gene>
    <name evidence="1" type="ORF">METZ01_LOCUS279295</name>
</gene>
<protein>
    <recommendedName>
        <fullName evidence="2">4,5-dioxygenase</fullName>
    </recommendedName>
</protein>
<sequence length="124" mass="14269">MAAKQRTTGARSAVTIENYHAHIYYDDANRHIAEALREEIEQRFVMRMGRWREKPVGPHPQAMFQVAFENDVFARIVPWLLINRRGLDILVHPNTGSGLGDHTDHAIWLGNKLRLRLDELDSAS</sequence>
<evidence type="ECO:0008006" key="2">
    <source>
        <dbReference type="Google" id="ProtNLM"/>
    </source>
</evidence>
<dbReference type="AlphaFoldDB" id="A0A382KUX3"/>
<reference evidence="1" key="1">
    <citation type="submission" date="2018-05" db="EMBL/GenBank/DDBJ databases">
        <authorList>
            <person name="Lanie J.A."/>
            <person name="Ng W.-L."/>
            <person name="Kazmierczak K.M."/>
            <person name="Andrzejewski T.M."/>
            <person name="Davidsen T.M."/>
            <person name="Wayne K.J."/>
            <person name="Tettelin H."/>
            <person name="Glass J.I."/>
            <person name="Rusch D."/>
            <person name="Podicherti R."/>
            <person name="Tsui H.-C.T."/>
            <person name="Winkler M.E."/>
        </authorList>
    </citation>
    <scope>NUCLEOTIDE SEQUENCE</scope>
</reference>
<dbReference type="PIRSF" id="PIRSF028139">
    <property type="entry name" value="DOPA-diox_rel_Mll2280"/>
    <property type="match status" value="1"/>
</dbReference>
<dbReference type="SUPFAM" id="SSF143410">
    <property type="entry name" value="DOPA-like"/>
    <property type="match status" value="1"/>
</dbReference>
<dbReference type="Gene3D" id="3.30.70.1240">
    <property type="entry name" value="DOPA-like domains"/>
    <property type="match status" value="1"/>
</dbReference>
<accession>A0A382KUX3</accession>
<dbReference type="Pfam" id="PF08883">
    <property type="entry name" value="DOPA_dioxygen"/>
    <property type="match status" value="1"/>
</dbReference>
<dbReference type="InterPro" id="IPR023389">
    <property type="entry name" value="DOPA-like_sf"/>
</dbReference>
<dbReference type="PANTHER" id="PTHR36423:SF2">
    <property type="entry name" value="AFR070WP"/>
    <property type="match status" value="1"/>
</dbReference>